<dbReference type="PANTHER" id="PTHR22770">
    <property type="entry name" value="UBIQUITIN CONJUGATING ENZYME 7 INTERACTING PROTEIN-RELATED"/>
    <property type="match status" value="1"/>
</dbReference>
<evidence type="ECO:0000256" key="3">
    <source>
        <dbReference type="ARBA" id="ARBA00022771"/>
    </source>
</evidence>
<dbReference type="GO" id="GO:0008270">
    <property type="term" value="F:zinc ion binding"/>
    <property type="evidence" value="ECO:0007669"/>
    <property type="project" value="UniProtKB-KW"/>
</dbReference>
<keyword evidence="3" id="KW-0863">Zinc-finger</keyword>
<dbReference type="PANTHER" id="PTHR22770:SF47">
    <property type="entry name" value="E3 UBIQUITIN-PROTEIN LIGASE RNF216"/>
    <property type="match status" value="1"/>
</dbReference>
<dbReference type="CDD" id="cd20339">
    <property type="entry name" value="BRcat_RBR_RNF216"/>
    <property type="match status" value="1"/>
</dbReference>
<dbReference type="OrthoDB" id="10009520at2759"/>
<keyword evidence="5" id="KW-0862">Zinc</keyword>
<evidence type="ECO:0000256" key="1">
    <source>
        <dbReference type="ARBA" id="ARBA00004906"/>
    </source>
</evidence>
<keyword evidence="8" id="KW-1185">Reference proteome</keyword>
<organism evidence="7 8">
    <name type="scientific">Helobdella robusta</name>
    <name type="common">Californian leech</name>
    <dbReference type="NCBI Taxonomy" id="6412"/>
    <lineage>
        <taxon>Eukaryota</taxon>
        <taxon>Metazoa</taxon>
        <taxon>Spiralia</taxon>
        <taxon>Lophotrochozoa</taxon>
        <taxon>Annelida</taxon>
        <taxon>Clitellata</taxon>
        <taxon>Hirudinea</taxon>
        <taxon>Rhynchobdellida</taxon>
        <taxon>Glossiphoniidae</taxon>
        <taxon>Helobdella</taxon>
    </lineage>
</organism>
<dbReference type="OMA" id="ARIICTI"/>
<evidence type="ECO:0000313" key="7">
    <source>
        <dbReference type="EnsemblMetazoa" id="HelroP167602"/>
    </source>
</evidence>
<dbReference type="EMBL" id="KB095858">
    <property type="protein sequence ID" value="ESO11070.1"/>
    <property type="molecule type" value="Genomic_DNA"/>
</dbReference>
<dbReference type="InterPro" id="IPR051628">
    <property type="entry name" value="LUBAC_E3_Ligases"/>
</dbReference>
<dbReference type="Gene3D" id="3.30.40.10">
    <property type="entry name" value="Zinc/RING finger domain, C3HC4 (zinc finger)"/>
    <property type="match status" value="1"/>
</dbReference>
<evidence type="ECO:0000256" key="4">
    <source>
        <dbReference type="ARBA" id="ARBA00022786"/>
    </source>
</evidence>
<dbReference type="EnsemblMetazoa" id="HelroT167602">
    <property type="protein sequence ID" value="HelroP167602"/>
    <property type="gene ID" value="HelroG167602"/>
</dbReference>
<dbReference type="HOGENOM" id="CLU_483386_0_0_1"/>
<comment type="pathway">
    <text evidence="1">Protein modification; protein ubiquitination.</text>
</comment>
<evidence type="ECO:0008006" key="9">
    <source>
        <dbReference type="Google" id="ProtNLM"/>
    </source>
</evidence>
<dbReference type="Proteomes" id="UP000015101">
    <property type="component" value="Unassembled WGS sequence"/>
</dbReference>
<keyword evidence="4" id="KW-0833">Ubl conjugation pathway</keyword>
<reference evidence="8" key="1">
    <citation type="submission" date="2012-12" db="EMBL/GenBank/DDBJ databases">
        <authorList>
            <person name="Hellsten U."/>
            <person name="Grimwood J."/>
            <person name="Chapman J.A."/>
            <person name="Shapiro H."/>
            <person name="Aerts A."/>
            <person name="Otillar R.P."/>
            <person name="Terry A.Y."/>
            <person name="Boore J.L."/>
            <person name="Simakov O."/>
            <person name="Marletaz F."/>
            <person name="Cho S.-J."/>
            <person name="Edsinger-Gonzales E."/>
            <person name="Havlak P."/>
            <person name="Kuo D.-H."/>
            <person name="Larsson T."/>
            <person name="Lv J."/>
            <person name="Arendt D."/>
            <person name="Savage R."/>
            <person name="Osoegawa K."/>
            <person name="de Jong P."/>
            <person name="Lindberg D.R."/>
            <person name="Seaver E.C."/>
            <person name="Weisblat D.A."/>
            <person name="Putnam N.H."/>
            <person name="Grigoriev I.V."/>
            <person name="Rokhsar D.S."/>
        </authorList>
    </citation>
    <scope>NUCLEOTIDE SEQUENCE</scope>
</reference>
<dbReference type="GeneID" id="20201993"/>
<dbReference type="EMBL" id="AMQM01002818">
    <property type="status" value="NOT_ANNOTATED_CDS"/>
    <property type="molecule type" value="Genomic_DNA"/>
</dbReference>
<dbReference type="SUPFAM" id="SSF57850">
    <property type="entry name" value="RING/U-box"/>
    <property type="match status" value="2"/>
</dbReference>
<gene>
    <name evidence="7" type="primary">20201993</name>
    <name evidence="6" type="ORF">HELRODRAFT_167602</name>
</gene>
<evidence type="ECO:0000256" key="2">
    <source>
        <dbReference type="ARBA" id="ARBA00022723"/>
    </source>
</evidence>
<reference evidence="6 8" key="2">
    <citation type="journal article" date="2013" name="Nature">
        <title>Insights into bilaterian evolution from three spiralian genomes.</title>
        <authorList>
            <person name="Simakov O."/>
            <person name="Marletaz F."/>
            <person name="Cho S.J."/>
            <person name="Edsinger-Gonzales E."/>
            <person name="Havlak P."/>
            <person name="Hellsten U."/>
            <person name="Kuo D.H."/>
            <person name="Larsson T."/>
            <person name="Lv J."/>
            <person name="Arendt D."/>
            <person name="Savage R."/>
            <person name="Osoegawa K."/>
            <person name="de Jong P."/>
            <person name="Grimwood J."/>
            <person name="Chapman J.A."/>
            <person name="Shapiro H."/>
            <person name="Aerts A."/>
            <person name="Otillar R.P."/>
            <person name="Terry A.Y."/>
            <person name="Boore J.L."/>
            <person name="Grigoriev I.V."/>
            <person name="Lindberg D.R."/>
            <person name="Seaver E.C."/>
            <person name="Weisblat D.A."/>
            <person name="Putnam N.H."/>
            <person name="Rokhsar D.S."/>
        </authorList>
    </citation>
    <scope>NUCLEOTIDE SEQUENCE</scope>
</reference>
<dbReference type="InterPro" id="IPR013083">
    <property type="entry name" value="Znf_RING/FYVE/PHD"/>
</dbReference>
<keyword evidence="2" id="KW-0479">Metal-binding</keyword>
<sequence length="564" mass="66309">MDIISNRPVVDRNILNAWKADLADKDSAEDEAIILFNSDLAALLNVFNDVDQVWLSKELQLYGDQPDRLEKMSSYLLENPNYPKFKDVVETVTREDMENLTYTFEDFLDKYPNPFEYFYDENAIKKITNKENYMAHCRWYVMKKFPSIAASVIDFNCRKIGFYSGAYNVIKLFEQEKFGLSKKRGENCRRCVRPLRYYLGNTRPVHRYFYDELWFKDHEDELREYMSSKEEEKRNKIELARLNGELLTCQICFDDEMLFEESLACPEGHLFCRQCVKKFPCLSSDICSSYLTTATLQKVLKQATLDKILNKMFEDDVQQLQDEVDREQDYLEELVTCPFCSYAVFITDGGMNKVLKCGNPDCMRESCRLCREPSHIPYGCYEAEQKTEVAARTAIENEMTDAMVRTCYRCKKSPDNLKTMGVIMVKLRNAEAPGQQRRRWHGMTPHFRSGCPLWVNNKELHEKEVKDVAEKAKINALRSNCSTNEAVKVLWSHHAEGKNGKSNNYWKDCREKRSRSTRNNIRELFVLLVEYHHISTLKIVFFGGRWSPMSRKEKTRERRRQKAI</sequence>
<dbReference type="InterPro" id="IPR047545">
    <property type="entry name" value="BRcat_RBR_RNF216"/>
</dbReference>
<dbReference type="InParanoid" id="T1EZJ3"/>
<evidence type="ECO:0000313" key="6">
    <source>
        <dbReference type="EMBL" id="ESO11070.1"/>
    </source>
</evidence>
<name>T1EZJ3_HELRO</name>
<dbReference type="STRING" id="6412.T1EZJ3"/>
<reference evidence="7" key="3">
    <citation type="submission" date="2015-06" db="UniProtKB">
        <authorList>
            <consortium name="EnsemblMetazoa"/>
        </authorList>
    </citation>
    <scope>IDENTIFICATION</scope>
</reference>
<dbReference type="AlphaFoldDB" id="T1EZJ3"/>
<dbReference type="eggNOG" id="KOG1812">
    <property type="taxonomic scope" value="Eukaryota"/>
</dbReference>
<protein>
    <recommendedName>
        <fullName evidence="9">RING-type domain-containing protein</fullName>
    </recommendedName>
</protein>
<dbReference type="RefSeq" id="XP_009011339.1">
    <property type="nucleotide sequence ID" value="XM_009013091.1"/>
</dbReference>
<dbReference type="KEGG" id="hro:HELRODRAFT_167602"/>
<evidence type="ECO:0000256" key="5">
    <source>
        <dbReference type="ARBA" id="ARBA00022833"/>
    </source>
</evidence>
<dbReference type="CTD" id="20201993"/>
<proteinExistence type="predicted"/>
<accession>T1EZJ3</accession>
<evidence type="ECO:0000313" key="8">
    <source>
        <dbReference type="Proteomes" id="UP000015101"/>
    </source>
</evidence>